<dbReference type="PRINTS" id="PR01411">
    <property type="entry name" value="CCMFBIOGNSIS"/>
</dbReference>
<evidence type="ECO:0000256" key="5">
    <source>
        <dbReference type="ARBA" id="ARBA00022692"/>
    </source>
</evidence>
<dbReference type="RefSeq" id="WP_207862114.1">
    <property type="nucleotide sequence ID" value="NZ_JAFREP010000032.1"/>
</dbReference>
<dbReference type="InterPro" id="IPR003568">
    <property type="entry name" value="Cyt_c_biogenesis_CcmF"/>
</dbReference>
<dbReference type="Proteomes" id="UP000664417">
    <property type="component" value="Unassembled WGS sequence"/>
</dbReference>
<evidence type="ECO:0000256" key="10">
    <source>
        <dbReference type="SAM" id="Phobius"/>
    </source>
</evidence>
<feature type="transmembrane region" description="Helical" evidence="10">
    <location>
        <begin position="487"/>
        <end position="505"/>
    </location>
</feature>
<evidence type="ECO:0000313" key="14">
    <source>
        <dbReference type="Proteomes" id="UP000664417"/>
    </source>
</evidence>
<dbReference type="GO" id="GO:0016829">
    <property type="term" value="F:lyase activity"/>
    <property type="evidence" value="ECO:0007669"/>
    <property type="project" value="UniProtKB-KW"/>
</dbReference>
<feature type="transmembrane region" description="Helical" evidence="10">
    <location>
        <begin position="213"/>
        <end position="234"/>
    </location>
</feature>
<comment type="similarity">
    <text evidence="2">Belongs to the CcmF/CycK/Ccl1/NrfE/CcsA family.</text>
</comment>
<dbReference type="GO" id="GO:0017004">
    <property type="term" value="P:cytochrome complex assembly"/>
    <property type="evidence" value="ECO:0007669"/>
    <property type="project" value="UniProtKB-KW"/>
</dbReference>
<dbReference type="GO" id="GO:0005886">
    <property type="term" value="C:plasma membrane"/>
    <property type="evidence" value="ECO:0007669"/>
    <property type="project" value="UniProtKB-SubCell"/>
</dbReference>
<feature type="transmembrane region" description="Helical" evidence="10">
    <location>
        <begin position="34"/>
        <end position="57"/>
    </location>
</feature>
<evidence type="ECO:0000313" key="13">
    <source>
        <dbReference type="EMBL" id="MBO1322141.1"/>
    </source>
</evidence>
<dbReference type="InterPro" id="IPR032523">
    <property type="entry name" value="CcmF_C"/>
</dbReference>
<sequence>MIHFILSALTAATGTDEPSQIRLAGDHVMADFGNYALMVGLALAIFGTLTALIAALTARERFRKATVRAFLAMTLMIFCAVFALGYLLQHDAFQVVYVQSHSNRHLPWIYKLTAIWGGSQGSLLWWTTILAVYNLFFLFFIRKAPRLMTAWALFFVGICLTFFLVINNIVSNPFQIWGEDIAGMWKAVDPRDGAGLNPQLQHWAMIIHPPMLYLGYIGFLFPFALTMGALITRLDGRDWLPMIRNWTLVAWLILGVGIVLGGAWAYMELGWGGYWAWDPVENASFMPWLLATAFLHSIMAQEKRGMFKMWNVLLLVSSFLMCMFGTFITRSGLISSVHAFAESDIGNYFIGYIVLNAVLSGIVVIARRDQLADDNQYESMTSREVSLLFNNVLFAALCLLTLLGTVWPMITEALIQQKQELRHGYYNQVMLPIFIGLMLLMAIGPILTWKKTTGRQARERFMLPSIAMVVVFVLCLALSSGPLISSISFAVLAFLLVTIVEEFWIAGRRRAKRAGENMAVAIYNLIAMNRRRYGGYITHFSVLLMGLGITGAAFNHQDKMELGIGETMEVGGFLFQVENIRTEDNVNYVAYIADVNLMKNGRPVERFAPEQRFYKASQSQASEVDIHVGWLRDYYVVVAGPAPQHTDEHPIGVFHIYVNPLVIWIWIGTILMVVGTMVALLPQRSRRKVKAAVPANMEAA</sequence>
<evidence type="ECO:0000256" key="9">
    <source>
        <dbReference type="ARBA" id="ARBA00037230"/>
    </source>
</evidence>
<name>A0A8J7QAY3_9BACT</name>
<comment type="caution">
    <text evidence="13">The sequence shown here is derived from an EMBL/GenBank/DDBJ whole genome shotgun (WGS) entry which is preliminary data.</text>
</comment>
<evidence type="ECO:0000259" key="11">
    <source>
        <dbReference type="Pfam" id="PF01578"/>
    </source>
</evidence>
<dbReference type="InterPro" id="IPR002541">
    <property type="entry name" value="Cyt_c_assembly"/>
</dbReference>
<feature type="transmembrane region" description="Helical" evidence="10">
    <location>
        <begin position="533"/>
        <end position="554"/>
    </location>
</feature>
<keyword evidence="13" id="KW-0456">Lyase</keyword>
<keyword evidence="8 10" id="KW-0472">Membrane</keyword>
<feature type="transmembrane region" description="Helical" evidence="10">
    <location>
        <begin position="246"/>
        <end position="265"/>
    </location>
</feature>
<feature type="transmembrane region" description="Helical" evidence="10">
    <location>
        <begin position="285"/>
        <end position="300"/>
    </location>
</feature>
<evidence type="ECO:0000256" key="8">
    <source>
        <dbReference type="ARBA" id="ARBA00023136"/>
    </source>
</evidence>
<comment type="subcellular location">
    <subcellularLocation>
        <location evidence="1">Cell inner membrane</location>
        <topology evidence="1">Multi-pass membrane protein</topology>
    </subcellularLocation>
</comment>
<feature type="transmembrane region" description="Helical" evidence="10">
    <location>
        <begin position="661"/>
        <end position="681"/>
    </location>
</feature>
<dbReference type="AlphaFoldDB" id="A0A8J7QAY3"/>
<dbReference type="PANTHER" id="PTHR43653">
    <property type="entry name" value="CYTOCHROME C ASSEMBLY PROTEIN-RELATED"/>
    <property type="match status" value="1"/>
</dbReference>
<comment type="function">
    <text evidence="9">Required for the biogenesis of c-type cytochromes. Possible subunit of a heme lyase.</text>
</comment>
<dbReference type="Pfam" id="PF01578">
    <property type="entry name" value="Cytochrom_C_asm"/>
    <property type="match status" value="1"/>
</dbReference>
<accession>A0A8J7QAY3</accession>
<keyword evidence="4" id="KW-0997">Cell inner membrane</keyword>
<feature type="transmembrane region" description="Helical" evidence="10">
    <location>
        <begin position="461"/>
        <end position="481"/>
    </location>
</feature>
<dbReference type="GO" id="GO:0020037">
    <property type="term" value="F:heme binding"/>
    <property type="evidence" value="ECO:0007669"/>
    <property type="project" value="InterPro"/>
</dbReference>
<feature type="transmembrane region" description="Helical" evidence="10">
    <location>
        <begin position="387"/>
        <end position="410"/>
    </location>
</feature>
<keyword evidence="14" id="KW-1185">Reference proteome</keyword>
<dbReference type="Pfam" id="PF16327">
    <property type="entry name" value="CcmF_C"/>
    <property type="match status" value="1"/>
</dbReference>
<feature type="domain" description="Cytochrome c assembly protein" evidence="11">
    <location>
        <begin position="116"/>
        <end position="332"/>
    </location>
</feature>
<evidence type="ECO:0000259" key="12">
    <source>
        <dbReference type="Pfam" id="PF16327"/>
    </source>
</evidence>
<evidence type="ECO:0000256" key="6">
    <source>
        <dbReference type="ARBA" id="ARBA00022748"/>
    </source>
</evidence>
<dbReference type="EMBL" id="JAFREP010000032">
    <property type="protein sequence ID" value="MBO1322141.1"/>
    <property type="molecule type" value="Genomic_DNA"/>
</dbReference>
<feature type="transmembrane region" description="Helical" evidence="10">
    <location>
        <begin position="345"/>
        <end position="366"/>
    </location>
</feature>
<dbReference type="PANTHER" id="PTHR43653:SF1">
    <property type="entry name" value="CYTOCHROME C-TYPE BIOGENESIS PROTEIN CCMF"/>
    <property type="match status" value="1"/>
</dbReference>
<organism evidence="13 14">
    <name type="scientific">Acanthopleuribacter pedis</name>
    <dbReference type="NCBI Taxonomy" id="442870"/>
    <lineage>
        <taxon>Bacteria</taxon>
        <taxon>Pseudomonadati</taxon>
        <taxon>Acidobacteriota</taxon>
        <taxon>Holophagae</taxon>
        <taxon>Acanthopleuribacterales</taxon>
        <taxon>Acanthopleuribacteraceae</taxon>
        <taxon>Acanthopleuribacter</taxon>
    </lineage>
</organism>
<proteinExistence type="inferred from homology"/>
<feature type="transmembrane region" description="Helical" evidence="10">
    <location>
        <begin position="148"/>
        <end position="170"/>
    </location>
</feature>
<feature type="transmembrane region" description="Helical" evidence="10">
    <location>
        <begin position="312"/>
        <end position="333"/>
    </location>
</feature>
<feature type="transmembrane region" description="Helical" evidence="10">
    <location>
        <begin position="430"/>
        <end position="449"/>
    </location>
</feature>
<reference evidence="13" key="1">
    <citation type="submission" date="2021-03" db="EMBL/GenBank/DDBJ databases">
        <authorList>
            <person name="Wang G."/>
        </authorList>
    </citation>
    <scope>NUCLEOTIDE SEQUENCE</scope>
    <source>
        <strain evidence="13">KCTC 12899</strain>
    </source>
</reference>
<dbReference type="InterPro" id="IPR003567">
    <property type="entry name" value="Cyt_c_biogenesis"/>
</dbReference>
<evidence type="ECO:0000256" key="3">
    <source>
        <dbReference type="ARBA" id="ARBA00022475"/>
    </source>
</evidence>
<evidence type="ECO:0000256" key="7">
    <source>
        <dbReference type="ARBA" id="ARBA00022989"/>
    </source>
</evidence>
<evidence type="ECO:0000256" key="4">
    <source>
        <dbReference type="ARBA" id="ARBA00022519"/>
    </source>
</evidence>
<keyword evidence="7 10" id="KW-1133">Transmembrane helix</keyword>
<feature type="transmembrane region" description="Helical" evidence="10">
    <location>
        <begin position="69"/>
        <end position="88"/>
    </location>
</feature>
<feature type="transmembrane region" description="Helical" evidence="10">
    <location>
        <begin position="123"/>
        <end position="141"/>
    </location>
</feature>
<evidence type="ECO:0000256" key="2">
    <source>
        <dbReference type="ARBA" id="ARBA00009186"/>
    </source>
</evidence>
<feature type="domain" description="Cytochrome c-type biogenesis protein CcmF C-terminal" evidence="12">
    <location>
        <begin position="366"/>
        <end position="681"/>
    </location>
</feature>
<keyword evidence="3" id="KW-1003">Cell membrane</keyword>
<keyword evidence="6" id="KW-0201">Cytochrome c-type biogenesis</keyword>
<protein>
    <submittedName>
        <fullName evidence="13">Heme lyase CcmF/NrfE family subunit</fullName>
    </submittedName>
</protein>
<dbReference type="PRINTS" id="PR01410">
    <property type="entry name" value="CCBIOGENESIS"/>
</dbReference>
<evidence type="ECO:0000256" key="1">
    <source>
        <dbReference type="ARBA" id="ARBA00004429"/>
    </source>
</evidence>
<keyword evidence="5 10" id="KW-0812">Transmembrane</keyword>
<dbReference type="GO" id="GO:0015232">
    <property type="term" value="F:heme transmembrane transporter activity"/>
    <property type="evidence" value="ECO:0007669"/>
    <property type="project" value="InterPro"/>
</dbReference>
<gene>
    <name evidence="13" type="ORF">J3U88_26940</name>
</gene>